<evidence type="ECO:0000256" key="5">
    <source>
        <dbReference type="ARBA" id="ARBA00023224"/>
    </source>
</evidence>
<evidence type="ECO:0000259" key="10">
    <source>
        <dbReference type="PROSITE" id="PS50008"/>
    </source>
</evidence>
<keyword evidence="5" id="KW-0807">Transducer</keyword>
<dbReference type="Gene3D" id="2.60.40.150">
    <property type="entry name" value="C2 domain"/>
    <property type="match status" value="1"/>
</dbReference>
<dbReference type="InterPro" id="IPR011992">
    <property type="entry name" value="EF-hand-dom_pair"/>
</dbReference>
<dbReference type="EC" id="3.1.4.11" evidence="1 6"/>
<keyword evidence="13" id="KW-1185">Reference proteome</keyword>
<dbReference type="GO" id="GO:0004435">
    <property type="term" value="F:phosphatidylinositol-4,5-bisphosphate phospholipase C activity"/>
    <property type="evidence" value="ECO:0007669"/>
    <property type="project" value="UniProtKB-EC"/>
</dbReference>
<dbReference type="PANTHER" id="PTHR10336:SF36">
    <property type="entry name" value="1-PHOSPHATIDYLINOSITOL 4,5-BISPHOSPHATE PHOSPHODIESTERASE BETA-4"/>
    <property type="match status" value="1"/>
</dbReference>
<organism evidence="12 13">
    <name type="scientific">Monilinia fructicola</name>
    <name type="common">Brown rot fungus</name>
    <name type="synonym">Ciboria fructicola</name>
    <dbReference type="NCBI Taxonomy" id="38448"/>
    <lineage>
        <taxon>Eukaryota</taxon>
        <taxon>Fungi</taxon>
        <taxon>Dikarya</taxon>
        <taxon>Ascomycota</taxon>
        <taxon>Pezizomycotina</taxon>
        <taxon>Leotiomycetes</taxon>
        <taxon>Helotiales</taxon>
        <taxon>Sclerotiniaceae</taxon>
        <taxon>Monilinia</taxon>
    </lineage>
</organism>
<sequence>MYSTVLHCTALTTHSLLYLLYLLYATHTTHPPTHSLTTIAIAITITIAIAIAIAITTTTKTTYNLRLFKRKEVTGFGATNSISHLNPPITHTRKKEGKRERGKKGKRKRGKEEKRKRGKEEKRKRKKARTKAYNDSSVIRHPSSTTQYSTFDFRHSTFDIRQTLKDMRSIISTWYSVLSPEVVCEFTYKMSSLTSSPNLTPTTSRAPAQQQSPHMSSYPQRTSSLNRRRNISRVRTEFLPTITSAPAVPMSASSVTTSSSVQASPIMSPETNQVMTNNSSLQVSPEGPRGREPEHRLPPFEPLPDSVCPAVSRKHSQTAMAEAFTSNRSQGLMRRLSNKISRRQSTAASREQSAGPVMLRRRSDSTNTAPDSRHNLINSDSDEDIHEDTIEWVDSPLGIEGLGGDYPSSNASVACSSTMTGGGPPGLTFGPVIPTVLLQGTTMIKITKKKRKYLTFVLEDEACKVSWDKTRPAKSFLIDNIKEIRLGSDALNYREEFKVDPQDEPRFFSILYVVPDNKSTGRSTKIMHLIAPDEQTFDLWTTTLEAISKHRYENMSSLVAFNEKAVRNYWRGEMTKQFSDTPHAEDEALDFEGVEQLCKNLHINTSSRFLRERFQLADATKSKKLNFAEFQEFVKLMKRRGDVSEIYKELASDPANGITLEEFLDFLGRVQGENVEKDRAKWESIFAKFARRSRSRDSPLQEGEAARMSEEALATFFTSIHNVPLETVPENFTLDRPIHEYFISSSHNTYLMGRQVAGESSVEAYISALIKGCRCVEIDCWDGRDGRPIVNHGHTMTRPILFSDVMYTIAKYAFVKSHFPLWISLEVHCNDPQQAAMAQIIKEACGPALVTEPLDPSSQELPSPSQLMDRILIKVKKPRIMDETPTKANGRSRGNSLSSPRVYPAQLENSNISSGSLLPPPSSTSSGSTIKQSIRRTKTDETTSSSSSDSEGNEDRPKDKPKTSKIVKVLGELGIYSAGVKFRSFDDPESKAYNHIFSFMESTFDRNSKTQPDRRAMTRHNMRYLMRVYPNGWRVASTNFDPLKYWRRSVQMVALNWQTHDLGMQMNDAMFAGGTDQSGYVLKPSELREIKMLPSVPEEAGADHVKRERKSVNFSIDIVSAQQLMRPKGLPSNRSVDPYVEVEVYHADDKSKETKGVIGEGGLDASAKDGSSGLGAPHKRRTHIVQENGFNPVFNKKFNFALTTKFPELVFVRWTVRCSSDGHNYNDKALPLATYTAKLSSLKQGYRTLPLYDTNGDQFLFSTLFCRVKIDPATSIYVNAEASESVGVLKSIGRTVFNRTPISPRPSGDSGHQ</sequence>
<gene>
    <name evidence="12" type="ORF">EYC84_004829</name>
</gene>
<dbReference type="PRINTS" id="PR00390">
    <property type="entry name" value="PHPHLIPASEC"/>
</dbReference>
<dbReference type="InterPro" id="IPR000909">
    <property type="entry name" value="PLipase_C_PInositol-sp_X_dom"/>
</dbReference>
<dbReference type="VEuPathDB" id="FungiDB:MFRU_020g00890"/>
<dbReference type="Gene3D" id="2.30.29.30">
    <property type="entry name" value="Pleckstrin-homology domain (PH domain)/Phosphotyrosine-binding domain (PTB)"/>
    <property type="match status" value="1"/>
</dbReference>
<evidence type="ECO:0000259" key="9">
    <source>
        <dbReference type="PROSITE" id="PS50004"/>
    </source>
</evidence>
<dbReference type="GO" id="GO:0005509">
    <property type="term" value="F:calcium ion binding"/>
    <property type="evidence" value="ECO:0007669"/>
    <property type="project" value="InterPro"/>
</dbReference>
<keyword evidence="2 6" id="KW-0378">Hydrolase</keyword>
<dbReference type="InterPro" id="IPR001192">
    <property type="entry name" value="PI-PLC_fam"/>
</dbReference>
<feature type="compositionally biased region" description="Basic residues" evidence="7">
    <location>
        <begin position="91"/>
        <end position="109"/>
    </location>
</feature>
<feature type="compositionally biased region" description="Polar residues" evidence="7">
    <location>
        <begin position="886"/>
        <end position="899"/>
    </location>
</feature>
<feature type="compositionally biased region" description="Basic and acidic residues" evidence="7">
    <location>
        <begin position="110"/>
        <end position="121"/>
    </location>
</feature>
<dbReference type="InterPro" id="IPR002048">
    <property type="entry name" value="EF_hand_dom"/>
</dbReference>
<keyword evidence="8" id="KW-1133">Transmembrane helix</keyword>
<feature type="compositionally biased region" description="Low complexity" evidence="7">
    <location>
        <begin position="194"/>
        <end position="204"/>
    </location>
</feature>
<proteinExistence type="predicted"/>
<evidence type="ECO:0000256" key="2">
    <source>
        <dbReference type="ARBA" id="ARBA00022801"/>
    </source>
</evidence>
<evidence type="ECO:0000313" key="13">
    <source>
        <dbReference type="Proteomes" id="UP000322873"/>
    </source>
</evidence>
<dbReference type="InterPro" id="IPR035892">
    <property type="entry name" value="C2_domain_sf"/>
</dbReference>
<feature type="transmembrane region" description="Helical" evidence="8">
    <location>
        <begin position="6"/>
        <end position="24"/>
    </location>
</feature>
<dbReference type="InterPro" id="IPR037755">
    <property type="entry name" value="Plc1_PH"/>
</dbReference>
<feature type="region of interest" description="Disordered" evidence="7">
    <location>
        <begin position="339"/>
        <end position="383"/>
    </location>
</feature>
<dbReference type="InterPro" id="IPR001711">
    <property type="entry name" value="PLipase_C_Pinositol-sp_Y"/>
</dbReference>
<dbReference type="SMART" id="SM00149">
    <property type="entry name" value="PLCYc"/>
    <property type="match status" value="1"/>
</dbReference>
<feature type="compositionally biased region" description="Polar residues" evidence="7">
    <location>
        <begin position="205"/>
        <end position="225"/>
    </location>
</feature>
<dbReference type="SMART" id="SM00239">
    <property type="entry name" value="C2"/>
    <property type="match status" value="1"/>
</dbReference>
<feature type="transmembrane region" description="Helical" evidence="8">
    <location>
        <begin position="36"/>
        <end position="55"/>
    </location>
</feature>
<dbReference type="FunFam" id="2.60.40.150:FF:000201">
    <property type="entry name" value="Phosphoinositide phospholipase C"/>
    <property type="match status" value="1"/>
</dbReference>
<dbReference type="CDD" id="cd16207">
    <property type="entry name" value="EFh_ScPlc1p_like"/>
    <property type="match status" value="1"/>
</dbReference>
<keyword evidence="8" id="KW-0812">Transmembrane</keyword>
<evidence type="ECO:0000256" key="6">
    <source>
        <dbReference type="RuleBase" id="RU361133"/>
    </source>
</evidence>
<comment type="caution">
    <text evidence="12">The sequence shown here is derived from an EMBL/GenBank/DDBJ whole genome shotgun (WGS) entry which is preliminary data.</text>
</comment>
<feature type="domain" description="EF-hand" evidence="11">
    <location>
        <begin position="605"/>
        <end position="640"/>
    </location>
</feature>
<feature type="region of interest" description="Disordered" evidence="7">
    <location>
        <begin position="1155"/>
        <end position="1177"/>
    </location>
</feature>
<dbReference type="FunFam" id="3.20.20.190:FF:000049">
    <property type="entry name" value="Phosphoinositide phospholipase C"/>
    <property type="match status" value="1"/>
</dbReference>
<dbReference type="EMBL" id="VICG01000002">
    <property type="protein sequence ID" value="KAA8575717.1"/>
    <property type="molecule type" value="Genomic_DNA"/>
</dbReference>
<feature type="region of interest" description="Disordered" evidence="7">
    <location>
        <begin position="874"/>
        <end position="964"/>
    </location>
</feature>
<evidence type="ECO:0000313" key="12">
    <source>
        <dbReference type="EMBL" id="KAA8575717.1"/>
    </source>
</evidence>
<evidence type="ECO:0000256" key="7">
    <source>
        <dbReference type="SAM" id="MobiDB-lite"/>
    </source>
</evidence>
<evidence type="ECO:0000256" key="1">
    <source>
        <dbReference type="ARBA" id="ARBA00012368"/>
    </source>
</evidence>
<dbReference type="PROSITE" id="PS50008">
    <property type="entry name" value="PIPLC_Y_DOMAIN"/>
    <property type="match status" value="1"/>
</dbReference>
<reference evidence="12 13" key="1">
    <citation type="submission" date="2019-06" db="EMBL/GenBank/DDBJ databases">
        <title>Genome Sequence of the Brown Rot Fungal Pathogen Monilinia fructicola.</title>
        <authorList>
            <person name="De Miccolis Angelini R.M."/>
            <person name="Landi L."/>
            <person name="Abate D."/>
            <person name="Pollastro S."/>
            <person name="Romanazzi G."/>
            <person name="Faretra F."/>
        </authorList>
    </citation>
    <scope>NUCLEOTIDE SEQUENCE [LARGE SCALE GENOMIC DNA]</scope>
    <source>
        <strain evidence="12 13">Mfrc123</strain>
    </source>
</reference>
<name>A0A5M9K4H4_MONFR</name>
<dbReference type="PROSITE" id="PS50004">
    <property type="entry name" value="C2"/>
    <property type="match status" value="1"/>
</dbReference>
<evidence type="ECO:0000256" key="4">
    <source>
        <dbReference type="ARBA" id="ARBA00023098"/>
    </source>
</evidence>
<dbReference type="PROSITE" id="PS50222">
    <property type="entry name" value="EF_HAND_2"/>
    <property type="match status" value="1"/>
</dbReference>
<feature type="region of interest" description="Disordered" evidence="7">
    <location>
        <begin position="79"/>
        <end position="136"/>
    </location>
</feature>
<dbReference type="InterPro" id="IPR011993">
    <property type="entry name" value="PH-like_dom_sf"/>
</dbReference>
<evidence type="ECO:0000259" key="11">
    <source>
        <dbReference type="PROSITE" id="PS50222"/>
    </source>
</evidence>
<feature type="region of interest" description="Disordered" evidence="7">
    <location>
        <begin position="194"/>
        <end position="232"/>
    </location>
</feature>
<dbReference type="SUPFAM" id="SSF50729">
    <property type="entry name" value="PH domain-like"/>
    <property type="match status" value="1"/>
</dbReference>
<keyword evidence="4 6" id="KW-0443">Lipid metabolism</keyword>
<dbReference type="SUPFAM" id="SSF47473">
    <property type="entry name" value="EF-hand"/>
    <property type="match status" value="1"/>
</dbReference>
<dbReference type="Proteomes" id="UP000322873">
    <property type="component" value="Unassembled WGS sequence"/>
</dbReference>
<dbReference type="FunFam" id="3.20.20.190:FF:000054">
    <property type="entry name" value="Phosphoinositide phospholipase C"/>
    <property type="match status" value="1"/>
</dbReference>
<dbReference type="FunFam" id="2.30.29.30:FF:000396">
    <property type="entry name" value="Phosphoinositide phospholipase C"/>
    <property type="match status" value="1"/>
</dbReference>
<dbReference type="InterPro" id="IPR017946">
    <property type="entry name" value="PLC-like_Pdiesterase_TIM-brl"/>
</dbReference>
<evidence type="ECO:0000256" key="3">
    <source>
        <dbReference type="ARBA" id="ARBA00022963"/>
    </source>
</evidence>
<dbReference type="SUPFAM" id="SSF51695">
    <property type="entry name" value="PLC-like phosphodiesterases"/>
    <property type="match status" value="1"/>
</dbReference>
<feature type="domain" description="C2" evidence="9">
    <location>
        <begin position="1095"/>
        <end position="1253"/>
    </location>
</feature>
<dbReference type="PROSITE" id="PS50007">
    <property type="entry name" value="PIPLC_X_DOMAIN"/>
    <property type="match status" value="1"/>
</dbReference>
<feature type="compositionally biased region" description="Basic and acidic residues" evidence="7">
    <location>
        <begin position="953"/>
        <end position="962"/>
    </location>
</feature>
<feature type="compositionally biased region" description="Basic and acidic residues" evidence="7">
    <location>
        <begin position="288"/>
        <end position="298"/>
    </location>
</feature>
<keyword evidence="8" id="KW-0472">Membrane</keyword>
<feature type="compositionally biased region" description="Low complexity" evidence="7">
    <location>
        <begin position="909"/>
        <end position="930"/>
    </location>
</feature>
<dbReference type="Gene3D" id="1.10.238.10">
    <property type="entry name" value="EF-hand"/>
    <property type="match status" value="1"/>
</dbReference>
<evidence type="ECO:0000256" key="8">
    <source>
        <dbReference type="SAM" id="Phobius"/>
    </source>
</evidence>
<dbReference type="GO" id="GO:0051209">
    <property type="term" value="P:release of sequestered calcium ion into cytosol"/>
    <property type="evidence" value="ECO:0007669"/>
    <property type="project" value="TreeGrafter"/>
</dbReference>
<feature type="compositionally biased region" description="Polar residues" evidence="7">
    <location>
        <begin position="269"/>
        <end position="283"/>
    </location>
</feature>
<dbReference type="SUPFAM" id="SSF49562">
    <property type="entry name" value="C2 domain (Calcium/lipid-binding domain, CaLB)"/>
    <property type="match status" value="1"/>
</dbReference>
<protein>
    <recommendedName>
        <fullName evidence="1 6">Phosphoinositide phospholipase C</fullName>
        <ecNumber evidence="1 6">3.1.4.11</ecNumber>
    </recommendedName>
</protein>
<feature type="compositionally biased region" description="Polar residues" evidence="7">
    <location>
        <begin position="343"/>
        <end position="352"/>
    </location>
</feature>
<dbReference type="PANTHER" id="PTHR10336">
    <property type="entry name" value="PHOSPHOINOSITIDE-SPECIFIC PHOSPHOLIPASE C FAMILY PROTEIN"/>
    <property type="match status" value="1"/>
</dbReference>
<accession>A0A5M9K4H4</accession>
<dbReference type="CDD" id="cd13360">
    <property type="entry name" value="PH_PLC_fungal"/>
    <property type="match status" value="1"/>
</dbReference>
<keyword evidence="3 6" id="KW-0442">Lipid degradation</keyword>
<dbReference type="CDD" id="cd08598">
    <property type="entry name" value="PI-PLC1c_yeast"/>
    <property type="match status" value="1"/>
</dbReference>
<comment type="catalytic activity">
    <reaction evidence="6">
        <text>a 1,2-diacyl-sn-glycero-3-phospho-(1D-myo-inositol-4,5-bisphosphate) + H2O = 1D-myo-inositol 1,4,5-trisphosphate + a 1,2-diacyl-sn-glycerol + H(+)</text>
        <dbReference type="Rhea" id="RHEA:33179"/>
        <dbReference type="ChEBI" id="CHEBI:15377"/>
        <dbReference type="ChEBI" id="CHEBI:15378"/>
        <dbReference type="ChEBI" id="CHEBI:17815"/>
        <dbReference type="ChEBI" id="CHEBI:58456"/>
        <dbReference type="ChEBI" id="CHEBI:203600"/>
        <dbReference type="EC" id="3.1.4.11"/>
    </reaction>
</comment>
<dbReference type="InterPro" id="IPR000008">
    <property type="entry name" value="C2_dom"/>
</dbReference>
<feature type="compositionally biased region" description="Polar residues" evidence="7">
    <location>
        <begin position="365"/>
        <end position="379"/>
    </location>
</feature>
<dbReference type="Pfam" id="PF00168">
    <property type="entry name" value="C2"/>
    <property type="match status" value="2"/>
</dbReference>
<feature type="region of interest" description="Disordered" evidence="7">
    <location>
        <begin position="259"/>
        <end position="304"/>
    </location>
</feature>
<dbReference type="SMART" id="SM00148">
    <property type="entry name" value="PLCXc"/>
    <property type="match status" value="1"/>
</dbReference>
<dbReference type="Pfam" id="PF00388">
    <property type="entry name" value="PI-PLC-X"/>
    <property type="match status" value="1"/>
</dbReference>
<dbReference type="GO" id="GO:0016042">
    <property type="term" value="P:lipid catabolic process"/>
    <property type="evidence" value="ECO:0007669"/>
    <property type="project" value="UniProtKB-KW"/>
</dbReference>
<dbReference type="Gene3D" id="3.20.20.190">
    <property type="entry name" value="Phosphatidylinositol (PI) phosphodiesterase"/>
    <property type="match status" value="2"/>
</dbReference>
<dbReference type="Pfam" id="PF00387">
    <property type="entry name" value="PI-PLC-Y"/>
    <property type="match status" value="1"/>
</dbReference>
<dbReference type="CDD" id="cd00275">
    <property type="entry name" value="C2_PLC_like"/>
    <property type="match status" value="1"/>
</dbReference>
<dbReference type="GO" id="GO:0048015">
    <property type="term" value="P:phosphatidylinositol-mediated signaling"/>
    <property type="evidence" value="ECO:0007669"/>
    <property type="project" value="TreeGrafter"/>
</dbReference>
<feature type="domain" description="PI-PLC Y-box" evidence="10">
    <location>
        <begin position="970"/>
        <end position="1088"/>
    </location>
</feature>